<proteinExistence type="predicted"/>
<dbReference type="KEGG" id="moz:MoryE10_25920"/>
<dbReference type="GO" id="GO:0020037">
    <property type="term" value="F:heme binding"/>
    <property type="evidence" value="ECO:0007669"/>
    <property type="project" value="InterPro"/>
</dbReference>
<dbReference type="FunFam" id="3.30.70.270:FF:000001">
    <property type="entry name" value="Diguanylate cyclase domain protein"/>
    <property type="match status" value="1"/>
</dbReference>
<dbReference type="GO" id="GO:0019825">
    <property type="term" value="F:oxygen binding"/>
    <property type="evidence" value="ECO:0007669"/>
    <property type="project" value="InterPro"/>
</dbReference>
<comment type="cofactor">
    <cofactor evidence="1">
        <name>Mg(2+)</name>
        <dbReference type="ChEBI" id="CHEBI:18420"/>
    </cofactor>
</comment>
<evidence type="ECO:0000256" key="2">
    <source>
        <dbReference type="ARBA" id="ARBA00012528"/>
    </source>
</evidence>
<accession>A0A8D5ALD3</accession>
<dbReference type="AlphaFoldDB" id="A0A8D5ALD3"/>
<dbReference type="CDD" id="cd01949">
    <property type="entry name" value="GGDEF"/>
    <property type="match status" value="1"/>
</dbReference>
<dbReference type="PANTHER" id="PTHR45138:SF9">
    <property type="entry name" value="DIGUANYLATE CYCLASE DGCM-RELATED"/>
    <property type="match status" value="1"/>
</dbReference>
<gene>
    <name evidence="4" type="ORF">MoryE10_25920</name>
</gene>
<dbReference type="NCBIfam" id="TIGR00254">
    <property type="entry name" value="GGDEF"/>
    <property type="match status" value="1"/>
</dbReference>
<keyword evidence="4" id="KW-0808">Transferase</keyword>
<evidence type="ECO:0000313" key="5">
    <source>
        <dbReference type="Proteomes" id="UP000824988"/>
    </source>
</evidence>
<keyword evidence="5" id="KW-1185">Reference proteome</keyword>
<dbReference type="GO" id="GO:0052621">
    <property type="term" value="F:diguanylate cyclase activity"/>
    <property type="evidence" value="ECO:0007669"/>
    <property type="project" value="UniProtKB-EC"/>
</dbReference>
<dbReference type="Proteomes" id="UP000824988">
    <property type="component" value="Chromosome"/>
</dbReference>
<dbReference type="RefSeq" id="WP_221047300.1">
    <property type="nucleotide sequence ID" value="NZ_AP019782.1"/>
</dbReference>
<feature type="domain" description="GGDEF" evidence="3">
    <location>
        <begin position="232"/>
        <end position="356"/>
    </location>
</feature>
<keyword evidence="4" id="KW-0418">Kinase</keyword>
<dbReference type="EMBL" id="AP019782">
    <property type="protein sequence ID" value="BBL71986.1"/>
    <property type="molecule type" value="Genomic_DNA"/>
</dbReference>
<name>A0A8D5ALD3_9GAMM</name>
<dbReference type="Pfam" id="PF11563">
    <property type="entry name" value="Protoglobin"/>
    <property type="match status" value="1"/>
</dbReference>
<dbReference type="PANTHER" id="PTHR45138">
    <property type="entry name" value="REGULATORY COMPONENTS OF SENSORY TRANSDUCTION SYSTEM"/>
    <property type="match status" value="1"/>
</dbReference>
<reference evidence="4" key="1">
    <citation type="submission" date="2019-06" db="EMBL/GenBank/DDBJ databases">
        <title>Complete genome sequence of Methylogaea oryzae strain JCM16910.</title>
        <authorList>
            <person name="Asakawa S."/>
        </authorList>
    </citation>
    <scope>NUCLEOTIDE SEQUENCE</scope>
    <source>
        <strain evidence="4">E10</strain>
    </source>
</reference>
<evidence type="ECO:0000313" key="4">
    <source>
        <dbReference type="EMBL" id="BBL71986.1"/>
    </source>
</evidence>
<dbReference type="SMART" id="SM00267">
    <property type="entry name" value="GGDEF"/>
    <property type="match status" value="1"/>
</dbReference>
<evidence type="ECO:0000256" key="1">
    <source>
        <dbReference type="ARBA" id="ARBA00001946"/>
    </source>
</evidence>
<dbReference type="Pfam" id="PF00990">
    <property type="entry name" value="GGDEF"/>
    <property type="match status" value="1"/>
</dbReference>
<dbReference type="InterPro" id="IPR000160">
    <property type="entry name" value="GGDEF_dom"/>
</dbReference>
<sequence length="356" mass="39963">MRATERTLSEQMRITDISIARRRKLLGLTDGDLHLLYSAKQAIDNNLEAIVDEFYERQTQIDEIALLIGDLDTMRRLRMAQCGYVSNLFSGVIDMEYINDRLRIGLVHKRIGVKPKLYLSGIDTLSDILWKYIAAHSQNQAVTLATLQALRKILHFDVTLVFDTYIRSLVAEVEVAVQRAETYALGLEAKVAERTQELERLSTHDSLTGLYNHRTLHCALRRELKRAEREAIPLSLVFVDVDKFKCINDTQGHLAGDQVLQGVASALTHCARETDFVTRHGGDEFCVILPNTSLAAANNYCERVLAELAGQHPNVSLSIGVAETGPKNFERVETLLQRADQKMYASKTLEGPAISL</sequence>
<dbReference type="InterPro" id="IPR044398">
    <property type="entry name" value="Globin-sensor_dom"/>
</dbReference>
<dbReference type="InterPro" id="IPR050469">
    <property type="entry name" value="Diguanylate_Cyclase"/>
</dbReference>
<dbReference type="PROSITE" id="PS50887">
    <property type="entry name" value="GGDEF"/>
    <property type="match status" value="1"/>
</dbReference>
<dbReference type="EC" id="2.7.7.65" evidence="2"/>
<protein>
    <recommendedName>
        <fullName evidence="2">diguanylate cyclase</fullName>
        <ecNumber evidence="2">2.7.7.65</ecNumber>
    </recommendedName>
</protein>
<organism evidence="4 5">
    <name type="scientific">Methylogaea oryzae</name>
    <dbReference type="NCBI Taxonomy" id="1295382"/>
    <lineage>
        <taxon>Bacteria</taxon>
        <taxon>Pseudomonadati</taxon>
        <taxon>Pseudomonadota</taxon>
        <taxon>Gammaproteobacteria</taxon>
        <taxon>Methylococcales</taxon>
        <taxon>Methylococcaceae</taxon>
        <taxon>Methylogaea</taxon>
    </lineage>
</organism>
<evidence type="ECO:0000259" key="3">
    <source>
        <dbReference type="PROSITE" id="PS50887"/>
    </source>
</evidence>
<dbReference type="GO" id="GO:0016301">
    <property type="term" value="F:kinase activity"/>
    <property type="evidence" value="ECO:0007669"/>
    <property type="project" value="UniProtKB-KW"/>
</dbReference>